<dbReference type="InterPro" id="IPR024173">
    <property type="entry name" value="Pesterase_MJ0037-like"/>
</dbReference>
<sequence>MPFAPWKDRRLMHRLGLAARTATLTGQGAGSEETIVHGVAAVCDPLGALYLPEVGALVVSDLHLEKGAAFARRGMMLPPYDTVATLNILAAVIARYDPRTVISLGDNFHDRKGSAHLPDDLRGLIGAMAQGRDWIWINGNHDPGGTTGLPGTSVDELLYGGLVFRHEPSLTAGRGEIAGHLHPSATVRRREKYVRRPCFATDGLRLLMPAFGVLAGGLDLNHKAMHGLFDRQALVAHLLGRDRIYSVRYANLLG</sequence>
<dbReference type="Pfam" id="PF00149">
    <property type="entry name" value="Metallophos"/>
    <property type="match status" value="1"/>
</dbReference>
<dbReference type="InterPro" id="IPR026336">
    <property type="entry name" value="PdeM-like"/>
</dbReference>
<evidence type="ECO:0000313" key="2">
    <source>
        <dbReference type="EMBL" id="CAD7040413.1"/>
    </source>
</evidence>
<comment type="caution">
    <text evidence="2">The sequence shown here is derived from an EMBL/GenBank/DDBJ whole genome shotgun (WGS) entry which is preliminary data.</text>
</comment>
<dbReference type="PANTHER" id="PTHR39323:SF1">
    <property type="entry name" value="BLR1149 PROTEIN"/>
    <property type="match status" value="1"/>
</dbReference>
<accession>A0ABN7JPN9</accession>
<dbReference type="Gene3D" id="3.60.21.10">
    <property type="match status" value="1"/>
</dbReference>
<keyword evidence="3" id="KW-1185">Reference proteome</keyword>
<gene>
    <name evidence="2" type="ORF">RHAB21_03044</name>
</gene>
<dbReference type="NCBIfam" id="TIGR04123">
    <property type="entry name" value="P_estr_lig_assc"/>
    <property type="match status" value="1"/>
</dbReference>
<dbReference type="PANTHER" id="PTHR39323">
    <property type="entry name" value="BLR1149 PROTEIN"/>
    <property type="match status" value="1"/>
</dbReference>
<dbReference type="InterPro" id="IPR004843">
    <property type="entry name" value="Calcineurin-like_PHP"/>
</dbReference>
<organism evidence="2 3">
    <name type="scientific">Pseudorhizobium halotolerans</name>
    <dbReference type="NCBI Taxonomy" id="1233081"/>
    <lineage>
        <taxon>Bacteria</taxon>
        <taxon>Pseudomonadati</taxon>
        <taxon>Pseudomonadota</taxon>
        <taxon>Alphaproteobacteria</taxon>
        <taxon>Hyphomicrobiales</taxon>
        <taxon>Rhizobiaceae</taxon>
        <taxon>Rhizobium/Agrobacterium group</taxon>
        <taxon>Pseudorhizobium</taxon>
    </lineage>
</organism>
<dbReference type="Proteomes" id="UP000601041">
    <property type="component" value="Unassembled WGS sequence"/>
</dbReference>
<feature type="domain" description="Calcineurin-like phosphoesterase" evidence="1">
    <location>
        <begin position="57"/>
        <end position="150"/>
    </location>
</feature>
<evidence type="ECO:0000259" key="1">
    <source>
        <dbReference type="Pfam" id="PF00149"/>
    </source>
</evidence>
<reference evidence="2 3" key="1">
    <citation type="submission" date="2020-11" db="EMBL/GenBank/DDBJ databases">
        <authorList>
            <person name="Lassalle F."/>
        </authorList>
    </citation>
    <scope>NUCLEOTIDE SEQUENCE [LARGE SCALE GENOMIC DNA]</scope>
    <source>
        <strain evidence="2 3">AB21</strain>
    </source>
</reference>
<dbReference type="SUPFAM" id="SSF56300">
    <property type="entry name" value="Metallo-dependent phosphatases"/>
    <property type="match status" value="1"/>
</dbReference>
<protein>
    <submittedName>
        <fullName evidence="2">Metallophosphatase</fullName>
    </submittedName>
</protein>
<proteinExistence type="predicted"/>
<dbReference type="InterPro" id="IPR029052">
    <property type="entry name" value="Metallo-depent_PP-like"/>
</dbReference>
<name>A0ABN7JPN9_9HYPH</name>
<dbReference type="PIRSF" id="PIRSF000887">
    <property type="entry name" value="Pesterase_MJ0037"/>
    <property type="match status" value="1"/>
</dbReference>
<evidence type="ECO:0000313" key="3">
    <source>
        <dbReference type="Proteomes" id="UP000601041"/>
    </source>
</evidence>
<dbReference type="EMBL" id="CABFWE030000005">
    <property type="protein sequence ID" value="CAD7040413.1"/>
    <property type="molecule type" value="Genomic_DNA"/>
</dbReference>